<dbReference type="GO" id="GO:0016301">
    <property type="term" value="F:kinase activity"/>
    <property type="evidence" value="ECO:0007669"/>
    <property type="project" value="UniProtKB-KW"/>
</dbReference>
<organism evidence="7 8">
    <name type="scientific">Aliidiomarina taiwanensis</name>
    <dbReference type="NCBI Taxonomy" id="946228"/>
    <lineage>
        <taxon>Bacteria</taxon>
        <taxon>Pseudomonadati</taxon>
        <taxon>Pseudomonadota</taxon>
        <taxon>Gammaproteobacteria</taxon>
        <taxon>Alteromonadales</taxon>
        <taxon>Idiomarinaceae</taxon>
        <taxon>Aliidiomarina</taxon>
    </lineage>
</organism>
<feature type="transmembrane region" description="Helical" evidence="5">
    <location>
        <begin position="254"/>
        <end position="274"/>
    </location>
</feature>
<dbReference type="Gene3D" id="3.30.565.10">
    <property type="entry name" value="Histidine kinase-like ATPase, C-terminal domain"/>
    <property type="match status" value="1"/>
</dbReference>
<dbReference type="CDD" id="cd16917">
    <property type="entry name" value="HATPase_UhpB-NarQ-NarX-like"/>
    <property type="match status" value="1"/>
</dbReference>
<sequence length="596" mass="66994">MMSRVWLVAFWSLLAGVASLPLWFTLPAPELPTETEVQRLDNGQWQPATLPQARLSPDGWHYFQVNLSTVDDDNPHLFIPMVSQRAIISLNGTQIFDTTQRSGMISLASGVPALISLPDYLLREDDNRLDIQLQSSNLVPAYLSALYVGQPEQLTPYYRTRVFLMEYARFMVPSGQLFMALVVLILWLYRPQEALFGWLSLLLTSSMFIYLGILHDLFPQILGMMPYFYMMGSSASPILVITTLLLAGITPPRWLKYATVLIPSLSILAGLSGLVPELQIVKWVNAPLNILGLLAGLVVTFWAVWARRSSEAALLLFPLLLSVLAALHDYALIRLQLDGPIYLSLYYRPLLMIGIGMILMRRLGLSLNRLDNVNAWLTQRLNEQEQELSRLHEKELQEAASRALSQERQRLITDLHDGVSGHLASIIALSERGRNDQVKVSAREALEDFRLVIYSLDIEDGELRVVLAGLRERLERQLKRLGITLEWSMARLPEITGLTPSQALSVLRILQEAITNAVRHGNASYITVTGRQTSETQAQIEVLNDGKPFSEDTAHSGNGLTNMQRRAHLLHGDIKIESLQTTTRLTLQLPVKLPEL</sequence>
<keyword evidence="4" id="KW-0175">Coiled coil</keyword>
<protein>
    <submittedName>
        <fullName evidence="7">Two-component sensor histidine kinase</fullName>
    </submittedName>
</protein>
<name>A0A432X8M1_9GAMM</name>
<keyword evidence="8" id="KW-1185">Reference proteome</keyword>
<dbReference type="SMART" id="SM00387">
    <property type="entry name" value="HATPase_c"/>
    <property type="match status" value="1"/>
</dbReference>
<keyword evidence="5" id="KW-1133">Transmembrane helix</keyword>
<evidence type="ECO:0000313" key="7">
    <source>
        <dbReference type="EMBL" id="RUO43738.1"/>
    </source>
</evidence>
<keyword evidence="3" id="KW-0902">Two-component regulatory system</keyword>
<dbReference type="Gene3D" id="1.20.5.1930">
    <property type="match status" value="1"/>
</dbReference>
<keyword evidence="1" id="KW-0808">Transferase</keyword>
<proteinExistence type="predicted"/>
<feature type="coiled-coil region" evidence="4">
    <location>
        <begin position="367"/>
        <end position="402"/>
    </location>
</feature>
<dbReference type="OrthoDB" id="9797605at2"/>
<evidence type="ECO:0000256" key="4">
    <source>
        <dbReference type="SAM" id="Coils"/>
    </source>
</evidence>
<reference evidence="7 8" key="1">
    <citation type="journal article" date="2011" name="Front. Microbiol.">
        <title>Genomic signatures of strain selection and enhancement in Bacillus atrophaeus var. globigii, a historical biowarfare simulant.</title>
        <authorList>
            <person name="Gibbons H.S."/>
            <person name="Broomall S.M."/>
            <person name="McNew L.A."/>
            <person name="Daligault H."/>
            <person name="Chapman C."/>
            <person name="Bruce D."/>
            <person name="Karavis M."/>
            <person name="Krepps M."/>
            <person name="McGregor P.A."/>
            <person name="Hong C."/>
            <person name="Park K.H."/>
            <person name="Akmal A."/>
            <person name="Feldman A."/>
            <person name="Lin J.S."/>
            <person name="Chang W.E."/>
            <person name="Higgs B.W."/>
            <person name="Demirev P."/>
            <person name="Lindquist J."/>
            <person name="Liem A."/>
            <person name="Fochler E."/>
            <person name="Read T.D."/>
            <person name="Tapia R."/>
            <person name="Johnson S."/>
            <person name="Bishop-Lilly K.A."/>
            <person name="Detter C."/>
            <person name="Han C."/>
            <person name="Sozhamannan S."/>
            <person name="Rosenzweig C.N."/>
            <person name="Skowronski E.W."/>
        </authorList>
    </citation>
    <scope>NUCLEOTIDE SEQUENCE [LARGE SCALE GENOMIC DNA]</scope>
    <source>
        <strain evidence="7 8">AIT1</strain>
    </source>
</reference>
<dbReference type="RefSeq" id="WP_126756130.1">
    <property type="nucleotide sequence ID" value="NZ_PIPQ01000001.1"/>
</dbReference>
<dbReference type="GO" id="GO:0000160">
    <property type="term" value="P:phosphorelay signal transduction system"/>
    <property type="evidence" value="ECO:0007669"/>
    <property type="project" value="UniProtKB-KW"/>
</dbReference>
<feature type="domain" description="Histidine kinase/HSP90-like ATPase" evidence="6">
    <location>
        <begin position="501"/>
        <end position="593"/>
    </location>
</feature>
<evidence type="ECO:0000256" key="2">
    <source>
        <dbReference type="ARBA" id="ARBA00022777"/>
    </source>
</evidence>
<feature type="transmembrane region" description="Helical" evidence="5">
    <location>
        <begin position="286"/>
        <end position="305"/>
    </location>
</feature>
<feature type="transmembrane region" description="Helical" evidence="5">
    <location>
        <begin position="227"/>
        <end position="247"/>
    </location>
</feature>
<dbReference type="InterPro" id="IPR050482">
    <property type="entry name" value="Sensor_HK_TwoCompSys"/>
</dbReference>
<evidence type="ECO:0000256" key="1">
    <source>
        <dbReference type="ARBA" id="ARBA00022679"/>
    </source>
</evidence>
<evidence type="ECO:0000256" key="5">
    <source>
        <dbReference type="SAM" id="Phobius"/>
    </source>
</evidence>
<dbReference type="EMBL" id="PIPQ01000001">
    <property type="protein sequence ID" value="RUO43738.1"/>
    <property type="molecule type" value="Genomic_DNA"/>
</dbReference>
<keyword evidence="2 7" id="KW-0418">Kinase</keyword>
<evidence type="ECO:0000256" key="3">
    <source>
        <dbReference type="ARBA" id="ARBA00023012"/>
    </source>
</evidence>
<evidence type="ECO:0000259" key="6">
    <source>
        <dbReference type="SMART" id="SM00387"/>
    </source>
</evidence>
<feature type="transmembrane region" description="Helical" evidence="5">
    <location>
        <begin position="339"/>
        <end position="360"/>
    </location>
</feature>
<dbReference type="Pfam" id="PF02518">
    <property type="entry name" value="HATPase_c"/>
    <property type="match status" value="1"/>
</dbReference>
<dbReference type="InterPro" id="IPR036890">
    <property type="entry name" value="HATPase_C_sf"/>
</dbReference>
<dbReference type="InterPro" id="IPR003594">
    <property type="entry name" value="HATPase_dom"/>
</dbReference>
<dbReference type="AlphaFoldDB" id="A0A432X8M1"/>
<feature type="transmembrane region" description="Helical" evidence="5">
    <location>
        <begin position="170"/>
        <end position="189"/>
    </location>
</feature>
<dbReference type="SUPFAM" id="SSF55874">
    <property type="entry name" value="ATPase domain of HSP90 chaperone/DNA topoisomerase II/histidine kinase"/>
    <property type="match status" value="1"/>
</dbReference>
<accession>A0A432X8M1</accession>
<keyword evidence="5" id="KW-0812">Transmembrane</keyword>
<evidence type="ECO:0000313" key="8">
    <source>
        <dbReference type="Proteomes" id="UP000286976"/>
    </source>
</evidence>
<keyword evidence="5" id="KW-0472">Membrane</keyword>
<gene>
    <name evidence="7" type="ORF">CWE15_00605</name>
</gene>
<feature type="transmembrane region" description="Helical" evidence="5">
    <location>
        <begin position="196"/>
        <end position="215"/>
    </location>
</feature>
<comment type="caution">
    <text evidence="7">The sequence shown here is derived from an EMBL/GenBank/DDBJ whole genome shotgun (WGS) entry which is preliminary data.</text>
</comment>
<dbReference type="PANTHER" id="PTHR24421">
    <property type="entry name" value="NITRATE/NITRITE SENSOR PROTEIN NARX-RELATED"/>
    <property type="match status" value="1"/>
</dbReference>
<feature type="transmembrane region" description="Helical" evidence="5">
    <location>
        <begin position="312"/>
        <end position="333"/>
    </location>
</feature>
<dbReference type="Proteomes" id="UP000286976">
    <property type="component" value="Unassembled WGS sequence"/>
</dbReference>